<dbReference type="Pfam" id="PF00903">
    <property type="entry name" value="Glyoxalase"/>
    <property type="match status" value="1"/>
</dbReference>
<proteinExistence type="predicted"/>
<dbReference type="AlphaFoldDB" id="A0A285PCV3"/>
<evidence type="ECO:0000313" key="2">
    <source>
        <dbReference type="EMBL" id="SNZ19570.1"/>
    </source>
</evidence>
<reference evidence="2 3" key="1">
    <citation type="submission" date="2017-09" db="EMBL/GenBank/DDBJ databases">
        <authorList>
            <person name="Ehlers B."/>
            <person name="Leendertz F.H."/>
        </authorList>
    </citation>
    <scope>NUCLEOTIDE SEQUENCE [LARGE SCALE GENOMIC DNA]</scope>
    <source>
        <strain evidence="2 3">DSM 18289</strain>
    </source>
</reference>
<accession>A0A285PCV3</accession>
<feature type="domain" description="VOC" evidence="1">
    <location>
        <begin position="2"/>
        <end position="125"/>
    </location>
</feature>
<dbReference type="OrthoDB" id="9807407at2"/>
<dbReference type="PANTHER" id="PTHR35006:SF4">
    <property type="entry name" value="BLR7706 PROTEIN"/>
    <property type="match status" value="1"/>
</dbReference>
<evidence type="ECO:0000313" key="3">
    <source>
        <dbReference type="Proteomes" id="UP000219439"/>
    </source>
</evidence>
<dbReference type="PROSITE" id="PS51819">
    <property type="entry name" value="VOC"/>
    <property type="match status" value="1"/>
</dbReference>
<dbReference type="InterPro" id="IPR037523">
    <property type="entry name" value="VOC_core"/>
</dbReference>
<keyword evidence="3" id="KW-1185">Reference proteome</keyword>
<dbReference type="CDD" id="cd07262">
    <property type="entry name" value="VOC_like"/>
    <property type="match status" value="1"/>
</dbReference>
<dbReference type="RefSeq" id="WP_097153908.1">
    <property type="nucleotide sequence ID" value="NZ_OBEL01000002.1"/>
</dbReference>
<evidence type="ECO:0000259" key="1">
    <source>
        <dbReference type="PROSITE" id="PS51819"/>
    </source>
</evidence>
<organism evidence="2 3">
    <name type="scientific">Cohaesibacter gelatinilyticus</name>
    <dbReference type="NCBI Taxonomy" id="372072"/>
    <lineage>
        <taxon>Bacteria</taxon>
        <taxon>Pseudomonadati</taxon>
        <taxon>Pseudomonadota</taxon>
        <taxon>Alphaproteobacteria</taxon>
        <taxon>Hyphomicrobiales</taxon>
        <taxon>Cohaesibacteraceae</taxon>
    </lineage>
</organism>
<dbReference type="SUPFAM" id="SSF54593">
    <property type="entry name" value="Glyoxalase/Bleomycin resistance protein/Dihydroxybiphenyl dioxygenase"/>
    <property type="match status" value="1"/>
</dbReference>
<sequence length="129" mass="13605">MSLNYVMIGSNDVTKARAYFDAVLPLVGGAVVMEFMPNGFCYGLRGGGRIWVTPPFNKEAATPGNGNMVGLLCENEAEVQAAYAAALSAGGTSEGEPGPRPQYGPDFYGAYVRDLDGNKMSFVYFGGAD</sequence>
<protein>
    <recommendedName>
        <fullName evidence="1">VOC domain-containing protein</fullName>
    </recommendedName>
</protein>
<dbReference type="InterPro" id="IPR029068">
    <property type="entry name" value="Glyas_Bleomycin-R_OHBP_Dase"/>
</dbReference>
<dbReference type="InterPro" id="IPR004360">
    <property type="entry name" value="Glyas_Fos-R_dOase_dom"/>
</dbReference>
<dbReference type="Gene3D" id="3.10.180.10">
    <property type="entry name" value="2,3-Dihydroxybiphenyl 1,2-Dioxygenase, domain 1"/>
    <property type="match status" value="1"/>
</dbReference>
<gene>
    <name evidence="2" type="ORF">SAMN06265368_2660</name>
</gene>
<dbReference type="EMBL" id="OBEL01000002">
    <property type="protein sequence ID" value="SNZ19570.1"/>
    <property type="molecule type" value="Genomic_DNA"/>
</dbReference>
<name>A0A285PCV3_9HYPH</name>
<dbReference type="Proteomes" id="UP000219439">
    <property type="component" value="Unassembled WGS sequence"/>
</dbReference>
<dbReference type="PANTHER" id="PTHR35006">
    <property type="entry name" value="GLYOXALASE FAMILY PROTEIN (AFU_ORTHOLOGUE AFUA_5G14830)"/>
    <property type="match status" value="1"/>
</dbReference>